<protein>
    <recommendedName>
        <fullName evidence="2">Cas12f1-like TNB domain-containing protein</fullName>
    </recommendedName>
</protein>
<comment type="caution">
    <text evidence="3">The sequence shown here is derived from an EMBL/GenBank/DDBJ whole genome shotgun (WGS) entry which is preliminary data.</text>
</comment>
<evidence type="ECO:0000256" key="1">
    <source>
        <dbReference type="ARBA" id="ARBA00023125"/>
    </source>
</evidence>
<keyword evidence="1" id="KW-0238">DNA-binding</keyword>
<name>A0ABQ2G336_9DEIO</name>
<proteinExistence type="predicted"/>
<organism evidence="3 4">
    <name type="scientific">Deinococcus aerolatus</name>
    <dbReference type="NCBI Taxonomy" id="522487"/>
    <lineage>
        <taxon>Bacteria</taxon>
        <taxon>Thermotogati</taxon>
        <taxon>Deinococcota</taxon>
        <taxon>Deinococci</taxon>
        <taxon>Deinococcales</taxon>
        <taxon>Deinococcaceae</taxon>
        <taxon>Deinococcus</taxon>
    </lineage>
</organism>
<dbReference type="Pfam" id="PF07282">
    <property type="entry name" value="Cas12f1-like_TNB"/>
    <property type="match status" value="1"/>
</dbReference>
<dbReference type="InterPro" id="IPR010095">
    <property type="entry name" value="Cas12f1-like_TNB"/>
</dbReference>
<sequence length="362" mass="40331">MQKQSTHNLRVSVDQSAQLRELVRTGWMRQTTEPVSGLAGGRVYVPNAAALTRQCGWHDERLQLGDVRLQTQLYRLPTLEQTALVQASPGYAQHQDERLLTQGLLGQLGPAQQRTWVRQVIQTTCQGRRALPVVLGGGGVRWLQAGTRLVELEGLWFASLTFELPTVPRRAGGIAIGIDVGLSPLVTAAGPGALVQLAPPALPDRLRWATFAAHLDLLPPTAQRELQGRIQRLHYAAARQQLDQMTAWLLGQAACVGVERLDWRTFSTDFPERGREMAMVDWLQSWLPQRLYAAGVRLRRVAPYGTSQGCHLCGRPGARTNHQFVCLSGCGVMDAHENAAHNVRHRAWGGRPYARRKRQRRR</sequence>
<dbReference type="Proteomes" id="UP000639973">
    <property type="component" value="Unassembled WGS sequence"/>
</dbReference>
<dbReference type="EMBL" id="BMOL01000002">
    <property type="protein sequence ID" value="GGL73081.1"/>
    <property type="molecule type" value="Genomic_DNA"/>
</dbReference>
<evidence type="ECO:0000259" key="2">
    <source>
        <dbReference type="Pfam" id="PF07282"/>
    </source>
</evidence>
<evidence type="ECO:0000313" key="4">
    <source>
        <dbReference type="Proteomes" id="UP000639973"/>
    </source>
</evidence>
<reference evidence="4" key="1">
    <citation type="journal article" date="2019" name="Int. J. Syst. Evol. Microbiol.">
        <title>The Global Catalogue of Microorganisms (GCM) 10K type strain sequencing project: providing services to taxonomists for standard genome sequencing and annotation.</title>
        <authorList>
            <consortium name="The Broad Institute Genomics Platform"/>
            <consortium name="The Broad Institute Genome Sequencing Center for Infectious Disease"/>
            <person name="Wu L."/>
            <person name="Ma J."/>
        </authorList>
    </citation>
    <scope>NUCLEOTIDE SEQUENCE [LARGE SCALE GENOMIC DNA]</scope>
    <source>
        <strain evidence="4">JCM 15442</strain>
    </source>
</reference>
<keyword evidence="4" id="KW-1185">Reference proteome</keyword>
<feature type="domain" description="Cas12f1-like TNB" evidence="2">
    <location>
        <begin position="284"/>
        <end position="343"/>
    </location>
</feature>
<evidence type="ECO:0000313" key="3">
    <source>
        <dbReference type="EMBL" id="GGL73081.1"/>
    </source>
</evidence>
<accession>A0ABQ2G336</accession>
<dbReference type="RefSeq" id="WP_188969375.1">
    <property type="nucleotide sequence ID" value="NZ_BMOL01000002.1"/>
</dbReference>
<gene>
    <name evidence="3" type="ORF">GCM10010840_08920</name>
</gene>